<comment type="caution">
    <text evidence="3">The sequence shown here is derived from an EMBL/GenBank/DDBJ whole genome shotgun (WGS) entry which is preliminary data.</text>
</comment>
<reference evidence="3" key="2">
    <citation type="submission" date="2023-01" db="EMBL/GenBank/DDBJ databases">
        <title>Draft genome sequence of Litoribrevibacter albus strain NBRC 110071.</title>
        <authorList>
            <person name="Sun Q."/>
            <person name="Mori K."/>
        </authorList>
    </citation>
    <scope>NUCLEOTIDE SEQUENCE</scope>
    <source>
        <strain evidence="3">NBRC 110071</strain>
    </source>
</reference>
<dbReference type="PANTHER" id="PTHR42951">
    <property type="entry name" value="METALLO-BETA-LACTAMASE DOMAIN-CONTAINING"/>
    <property type="match status" value="1"/>
</dbReference>
<accession>A0AA37S951</accession>
<dbReference type="EMBL" id="BSNM01000003">
    <property type="protein sequence ID" value="GLQ30409.1"/>
    <property type="molecule type" value="Genomic_DNA"/>
</dbReference>
<feature type="signal peptide" evidence="1">
    <location>
        <begin position="1"/>
        <end position="21"/>
    </location>
</feature>
<keyword evidence="4" id="KW-1185">Reference proteome</keyword>
<keyword evidence="1" id="KW-0732">Signal</keyword>
<feature type="domain" description="Metallo-beta-lactamase" evidence="2">
    <location>
        <begin position="39"/>
        <end position="225"/>
    </location>
</feature>
<dbReference type="AlphaFoldDB" id="A0AA37S951"/>
<evidence type="ECO:0000313" key="3">
    <source>
        <dbReference type="EMBL" id="GLQ30409.1"/>
    </source>
</evidence>
<evidence type="ECO:0000313" key="4">
    <source>
        <dbReference type="Proteomes" id="UP001161389"/>
    </source>
</evidence>
<dbReference type="InterPro" id="IPR001279">
    <property type="entry name" value="Metallo-B-lactamas"/>
</dbReference>
<dbReference type="Pfam" id="PF00753">
    <property type="entry name" value="Lactamase_B"/>
    <property type="match status" value="1"/>
</dbReference>
<evidence type="ECO:0000259" key="2">
    <source>
        <dbReference type="SMART" id="SM00849"/>
    </source>
</evidence>
<dbReference type="SUPFAM" id="SSF56281">
    <property type="entry name" value="Metallo-hydrolase/oxidoreductase"/>
    <property type="match status" value="1"/>
</dbReference>
<proteinExistence type="predicted"/>
<dbReference type="Proteomes" id="UP001161389">
    <property type="component" value="Unassembled WGS sequence"/>
</dbReference>
<gene>
    <name evidence="3" type="ORF">GCM10007876_08870</name>
</gene>
<evidence type="ECO:0000256" key="1">
    <source>
        <dbReference type="SAM" id="SignalP"/>
    </source>
</evidence>
<organism evidence="3 4">
    <name type="scientific">Litoribrevibacter albus</name>
    <dbReference type="NCBI Taxonomy" id="1473156"/>
    <lineage>
        <taxon>Bacteria</taxon>
        <taxon>Pseudomonadati</taxon>
        <taxon>Pseudomonadota</taxon>
        <taxon>Gammaproteobacteria</taxon>
        <taxon>Oceanospirillales</taxon>
        <taxon>Oceanospirillaceae</taxon>
        <taxon>Litoribrevibacter</taxon>
    </lineage>
</organism>
<dbReference type="RefSeq" id="WP_284379246.1">
    <property type="nucleotide sequence ID" value="NZ_BSNM01000003.1"/>
</dbReference>
<dbReference type="SMART" id="SM00849">
    <property type="entry name" value="Lactamase_B"/>
    <property type="match status" value="1"/>
</dbReference>
<name>A0AA37S951_9GAMM</name>
<sequence length="299" mass="32823">MIKKLLTSALVLASLTGPAVSAEAPQTVGTFTASEKGFFANTFWLEGESGLILIDVQFLNSEASNLIAAIEKTGKKPSAVMITHPHPDHYNGLTTLTKRYGKLPVYATQATIDGIKATTEKKREFWLPTYGKDYPSTTIFPDQVLPEKGNVTIDGIEFVVDELGAGEASSITVFFQPQSQKLFVGDLSYPHMHPWLAEGRSNQWMGQLAYVLREYADTKVVYPGHGKAGSLKQLNNQLSYINTFQTLVRDRHASKGLTTDDKNTLNSKMKTMFPGYQLDGLIGWNSDAVATELATSEAH</sequence>
<dbReference type="InterPro" id="IPR036866">
    <property type="entry name" value="RibonucZ/Hydroxyglut_hydro"/>
</dbReference>
<reference evidence="3" key="1">
    <citation type="journal article" date="2014" name="Int. J. Syst. Evol. Microbiol.">
        <title>Complete genome sequence of Corynebacterium casei LMG S-19264T (=DSM 44701T), isolated from a smear-ripened cheese.</title>
        <authorList>
            <consortium name="US DOE Joint Genome Institute (JGI-PGF)"/>
            <person name="Walter F."/>
            <person name="Albersmeier A."/>
            <person name="Kalinowski J."/>
            <person name="Ruckert C."/>
        </authorList>
    </citation>
    <scope>NUCLEOTIDE SEQUENCE</scope>
    <source>
        <strain evidence="3">NBRC 110071</strain>
    </source>
</reference>
<dbReference type="Gene3D" id="3.60.15.10">
    <property type="entry name" value="Ribonuclease Z/Hydroxyacylglutathione hydrolase-like"/>
    <property type="match status" value="1"/>
</dbReference>
<protein>
    <recommendedName>
        <fullName evidence="2">Metallo-beta-lactamase domain-containing protein</fullName>
    </recommendedName>
</protein>
<dbReference type="InterPro" id="IPR050855">
    <property type="entry name" value="NDM-1-like"/>
</dbReference>
<feature type="chain" id="PRO_5041425394" description="Metallo-beta-lactamase domain-containing protein" evidence="1">
    <location>
        <begin position="22"/>
        <end position="299"/>
    </location>
</feature>